<proteinExistence type="predicted"/>
<protein>
    <submittedName>
        <fullName evidence="1">Uncharacterized protein</fullName>
    </submittedName>
</protein>
<keyword evidence="2" id="KW-1185">Reference proteome</keyword>
<evidence type="ECO:0000313" key="2">
    <source>
        <dbReference type="Proteomes" id="UP001148737"/>
    </source>
</evidence>
<evidence type="ECO:0000313" key="1">
    <source>
        <dbReference type="EMBL" id="KAJ3474785.1"/>
    </source>
</evidence>
<name>A0ACC1QFH4_9HYPO</name>
<reference evidence="1" key="1">
    <citation type="submission" date="2022-07" db="EMBL/GenBank/DDBJ databases">
        <title>Genome Sequence of Lecanicillium saksenae.</title>
        <authorList>
            <person name="Buettner E."/>
        </authorList>
    </citation>
    <scope>NUCLEOTIDE SEQUENCE</scope>
    <source>
        <strain evidence="1">VT-O1</strain>
    </source>
</reference>
<organism evidence="1 2">
    <name type="scientific">Lecanicillium saksenae</name>
    <dbReference type="NCBI Taxonomy" id="468837"/>
    <lineage>
        <taxon>Eukaryota</taxon>
        <taxon>Fungi</taxon>
        <taxon>Dikarya</taxon>
        <taxon>Ascomycota</taxon>
        <taxon>Pezizomycotina</taxon>
        <taxon>Sordariomycetes</taxon>
        <taxon>Hypocreomycetidae</taxon>
        <taxon>Hypocreales</taxon>
        <taxon>Cordycipitaceae</taxon>
        <taxon>Lecanicillium</taxon>
    </lineage>
</organism>
<dbReference type="EMBL" id="JANAKD010002101">
    <property type="protein sequence ID" value="KAJ3474785.1"/>
    <property type="molecule type" value="Genomic_DNA"/>
</dbReference>
<comment type="caution">
    <text evidence="1">The sequence shown here is derived from an EMBL/GenBank/DDBJ whole genome shotgun (WGS) entry which is preliminary data.</text>
</comment>
<accession>A0ACC1QFH4</accession>
<gene>
    <name evidence="1" type="ORF">NLG97_g9696</name>
</gene>
<dbReference type="Proteomes" id="UP001148737">
    <property type="component" value="Unassembled WGS sequence"/>
</dbReference>
<sequence length="369" mass="40908">MAIAGLGISVMCVTWIFTAISIAIISGRIYTRSRVLKRITVDDYLAVFTLSPSSLLINVFIFDADQNQLLSLGNAILLTISCCYGLGQSITSLADPDRISNTVKYVYLCEFFSIMCPCFGRISFALMLLSLTPPTVARRSILWAVIISAFIIDLGTLIISFSQCRPIAAFWDGRANPDCWPKEVQRDAGFFQGSYGSAVDLMLAAFPASLFWNLKMSLKQRISLSGMMGFGVFAMAASIFKTVELQAITSTENVTYEMAKLAIGWTLEANFVLIAASIPTLRPILKTKKQRDSHSGYGSRKSVQNRRNPQFPFEELDDDALHGATVETKGDSDNSTYQMSHVSHSDEIPFQEVDRIRRDITVAISYEMP</sequence>